<dbReference type="EMBL" id="BAAAGE010000003">
    <property type="protein sequence ID" value="GAA0725914.1"/>
    <property type="molecule type" value="Genomic_DNA"/>
</dbReference>
<dbReference type="Proteomes" id="UP001501758">
    <property type="component" value="Unassembled WGS sequence"/>
</dbReference>
<organism evidence="1 2">
    <name type="scientific">Aquimarina litoralis</name>
    <dbReference type="NCBI Taxonomy" id="584605"/>
    <lineage>
        <taxon>Bacteria</taxon>
        <taxon>Pseudomonadati</taxon>
        <taxon>Bacteroidota</taxon>
        <taxon>Flavobacteriia</taxon>
        <taxon>Flavobacteriales</taxon>
        <taxon>Flavobacteriaceae</taxon>
        <taxon>Aquimarina</taxon>
    </lineage>
</organism>
<gene>
    <name evidence="1" type="ORF">GCM10009430_32290</name>
</gene>
<name>A0ABP3U7C4_9FLAO</name>
<proteinExistence type="predicted"/>
<dbReference type="Gene3D" id="2.60.120.10">
    <property type="entry name" value="Jelly Rolls"/>
    <property type="match status" value="1"/>
</dbReference>
<dbReference type="InterPro" id="IPR014710">
    <property type="entry name" value="RmlC-like_jellyroll"/>
</dbReference>
<evidence type="ECO:0008006" key="3">
    <source>
        <dbReference type="Google" id="ProtNLM"/>
    </source>
</evidence>
<sequence length="137" mass="16305">MDYFIFISTKTEIISQSFLPKHLIFFTSQASFNSQKPANENIQSIEKSVVWQISYRHTNDLYKLKSWTYFARKIIQEVQFFTEEILEELQTETAEFRYKKMLENEPELLKRIPLKILASYLGIAPQSLSRIRKKLTT</sequence>
<evidence type="ECO:0000313" key="2">
    <source>
        <dbReference type="Proteomes" id="UP001501758"/>
    </source>
</evidence>
<dbReference type="RefSeq" id="WP_343913300.1">
    <property type="nucleotide sequence ID" value="NZ_BAAAGE010000003.1"/>
</dbReference>
<keyword evidence="2" id="KW-1185">Reference proteome</keyword>
<accession>A0ABP3U7C4</accession>
<reference evidence="2" key="1">
    <citation type="journal article" date="2019" name="Int. J. Syst. Evol. Microbiol.">
        <title>The Global Catalogue of Microorganisms (GCM) 10K type strain sequencing project: providing services to taxonomists for standard genome sequencing and annotation.</title>
        <authorList>
            <consortium name="The Broad Institute Genomics Platform"/>
            <consortium name="The Broad Institute Genome Sequencing Center for Infectious Disease"/>
            <person name="Wu L."/>
            <person name="Ma J."/>
        </authorList>
    </citation>
    <scope>NUCLEOTIDE SEQUENCE [LARGE SCALE GENOMIC DNA]</scope>
    <source>
        <strain evidence="2">JCM 15974</strain>
    </source>
</reference>
<protein>
    <recommendedName>
        <fullName evidence="3">cAMP-binding domain of CRP or a regulatory subunit of cAMP-dependent protein kinases</fullName>
    </recommendedName>
</protein>
<evidence type="ECO:0000313" key="1">
    <source>
        <dbReference type="EMBL" id="GAA0725914.1"/>
    </source>
</evidence>
<comment type="caution">
    <text evidence="1">The sequence shown here is derived from an EMBL/GenBank/DDBJ whole genome shotgun (WGS) entry which is preliminary data.</text>
</comment>